<feature type="domain" description="Conjugative transposon TraM C-terminal" evidence="2">
    <location>
        <begin position="305"/>
        <end position="450"/>
    </location>
</feature>
<dbReference type="RefSeq" id="WP_229961671.1">
    <property type="nucleotide sequence ID" value="NZ_JAJJWI010000014.1"/>
</dbReference>
<evidence type="ECO:0000259" key="2">
    <source>
        <dbReference type="Pfam" id="PF12508"/>
    </source>
</evidence>
<organism evidence="3 4">
    <name type="scientific">Pontibacter silvestris</name>
    <dbReference type="NCBI Taxonomy" id="2305183"/>
    <lineage>
        <taxon>Bacteria</taxon>
        <taxon>Pseudomonadati</taxon>
        <taxon>Bacteroidota</taxon>
        <taxon>Cytophagia</taxon>
        <taxon>Cytophagales</taxon>
        <taxon>Hymenobacteraceae</taxon>
        <taxon>Pontibacter</taxon>
    </lineage>
</organism>
<dbReference type="Proteomes" id="UP001597369">
    <property type="component" value="Unassembled WGS sequence"/>
</dbReference>
<dbReference type="InterPro" id="IPR022187">
    <property type="entry name" value="Conjug_transposon_TraM"/>
</dbReference>
<accession>A0ABW4X286</accession>
<feature type="region of interest" description="Disordered" evidence="1">
    <location>
        <begin position="146"/>
        <end position="179"/>
    </location>
</feature>
<reference evidence="4" key="1">
    <citation type="journal article" date="2019" name="Int. J. Syst. Evol. Microbiol.">
        <title>The Global Catalogue of Microorganisms (GCM) 10K type strain sequencing project: providing services to taxonomists for standard genome sequencing and annotation.</title>
        <authorList>
            <consortium name="The Broad Institute Genomics Platform"/>
            <consortium name="The Broad Institute Genome Sequencing Center for Infectious Disease"/>
            <person name="Wu L."/>
            <person name="Ma J."/>
        </authorList>
    </citation>
    <scope>NUCLEOTIDE SEQUENCE [LARGE SCALE GENOMIC DNA]</scope>
    <source>
        <strain evidence="4">JCM 16545</strain>
    </source>
</reference>
<keyword evidence="4" id="KW-1185">Reference proteome</keyword>
<feature type="region of interest" description="Disordered" evidence="1">
    <location>
        <begin position="79"/>
        <end position="118"/>
    </location>
</feature>
<dbReference type="InterPro" id="IPR055407">
    <property type="entry name" value="TraM_C"/>
</dbReference>
<name>A0ABW4X286_9BACT</name>
<evidence type="ECO:0000313" key="3">
    <source>
        <dbReference type="EMBL" id="MFD2068277.1"/>
    </source>
</evidence>
<protein>
    <submittedName>
        <fullName evidence="3">Conjugative transposon protein TraM</fullName>
    </submittedName>
</protein>
<sequence>MKTHSEAFLRRRRFLLVLPLLVLPFLTMAFWALGGGAGTEAKAPQAVRGLNLQLPEPQLKKEPESGKLGLYQQARRKLQKQQDTGGKNFLHRLGLEPGVEESTDDTLGNSAPDSPAAAPENAAQLLDLTPQDPNEEKINKRLSRLSQLVSQEPSRPAAPKQRGKAAGTPLEESGESRFSQDVAKLETMMRTMGGTNGGAAADPEMQQLEGMLERILDIQHPERVKERLRGESLENGQQAFTVQVASEGPPITLLHQAPSPHISGSEPTTVVLSSALVPQGQSQNTFFNLNLNEAPPTPEQQGSTIEAAVYETQALTTGATVKLRLLQDTYLAGRLLPEGSLVYGTCQVRGERLAIEVTSVRSGNALLPVLLSAYDLDGIEGLYVPGSPAREAARQGAGRAISQSLQLPSLSPSLGAQAASAGIDAARGLLSKEARQVKVTVKAGHRLLLRDQKT</sequence>
<dbReference type="Pfam" id="PF12508">
    <property type="entry name" value="Transposon_TraM"/>
    <property type="match status" value="1"/>
</dbReference>
<proteinExistence type="predicted"/>
<gene>
    <name evidence="3" type="primary">traM</name>
    <name evidence="3" type="ORF">ACFSKU_15410</name>
</gene>
<comment type="caution">
    <text evidence="3">The sequence shown here is derived from an EMBL/GenBank/DDBJ whole genome shotgun (WGS) entry which is preliminary data.</text>
</comment>
<evidence type="ECO:0000256" key="1">
    <source>
        <dbReference type="SAM" id="MobiDB-lite"/>
    </source>
</evidence>
<dbReference type="NCBIfam" id="TIGR03779">
    <property type="entry name" value="Bac_Flav_CT_M"/>
    <property type="match status" value="1"/>
</dbReference>
<dbReference type="EMBL" id="JBHUHV010000052">
    <property type="protein sequence ID" value="MFD2068277.1"/>
    <property type="molecule type" value="Genomic_DNA"/>
</dbReference>
<evidence type="ECO:0000313" key="4">
    <source>
        <dbReference type="Proteomes" id="UP001597369"/>
    </source>
</evidence>